<reference evidence="4" key="1">
    <citation type="submission" date="2021-02" db="EMBL/GenBank/DDBJ databases">
        <title>Abyssanaerobacter marinus gen.nov., sp., nov, anaerobic bacterium isolated from the Onnuri vent field of Indian Ocean and suggestion of Mogibacteriaceae fam. nov., and proposal of reclassification of ambiguous this family's genus member.</title>
        <authorList>
            <person name="Kim Y.J."/>
            <person name="Yang J.-A."/>
        </authorList>
    </citation>
    <scope>NUCLEOTIDE SEQUENCE</scope>
    <source>
        <strain evidence="4">DSM 2634</strain>
    </source>
</reference>
<organism evidence="4 5">
    <name type="scientific">Clostridium aminobutyricum</name>
    <dbReference type="NCBI Taxonomy" id="33953"/>
    <lineage>
        <taxon>Bacteria</taxon>
        <taxon>Bacillati</taxon>
        <taxon>Bacillota</taxon>
        <taxon>Clostridia</taxon>
        <taxon>Eubacteriales</taxon>
        <taxon>Clostridiaceae</taxon>
        <taxon>Clostridium</taxon>
    </lineage>
</organism>
<evidence type="ECO:0000256" key="3">
    <source>
        <dbReference type="SAM" id="Phobius"/>
    </source>
</evidence>
<dbReference type="InterPro" id="IPR036785">
    <property type="entry name" value="YkyA-like_sf"/>
</dbReference>
<proteinExistence type="predicted"/>
<keyword evidence="3" id="KW-0472">Membrane</keyword>
<protein>
    <submittedName>
        <fullName evidence="4">Uncharacterized protein</fullName>
    </submittedName>
</protein>
<dbReference type="Proteomes" id="UP000664545">
    <property type="component" value="Unassembled WGS sequence"/>
</dbReference>
<gene>
    <name evidence="4" type="ORF">JYB65_11575</name>
</gene>
<evidence type="ECO:0000313" key="5">
    <source>
        <dbReference type="Proteomes" id="UP000664545"/>
    </source>
</evidence>
<sequence>MAIRQTAYDNLMAGINKNIDFSNAFNMIINNPYRILGASTFLDENQLLELYKQWEKAPDKYKSQFDKTKLGAPKRTKEAMDWALENADSYVYKLFWFSDPEIAVRLGNKGDFIEFFGKKRSVNTTDYNSFLSQYMFLCVFDRDFTMVEQWGILLNLINDLLNVSVGRFWGFFSGNKIEAIDNNKMAFLYNEFKDNILFPIREIITQKSAKTDLNEVIHIHSVIKSVEHPSLQFAKLETIIYERFEKWFVKESDYVNNVLLGKVTDVNATSMEEKLALTNAYNYIVNDLAPEFKKLVNEIIPEEHSMNTRLRMMFSGKFIVVSKILSNSGLYHESLNLCQLFNELFEDEYISGEIAKLNLIIKQEETTRMKQHAPTGPKNREFFDEENKGLAPPSGLGELEELEKERKQEFFNRGSKAKGIDYKEVIQDVLNNELRLVKKEEEKEAIPFVEIAAAAAEAEAEANARRIKEAIEEYQKKHEQEINEKLETLNREYKRSMRRWGTVIFVMIAFMAAALGYVFYEILQDGTEITASALVHVDSSKVKQLENTLDEEKAAIDAAKANMDSIKEEMTTLEAQYKETNDKQYAEAFAAKQETYDKLSEEYKQTIDSYNAHLEEYNSMKQ</sequence>
<dbReference type="SUPFAM" id="SSF140423">
    <property type="entry name" value="MW0975(SA0943)-like"/>
    <property type="match status" value="1"/>
</dbReference>
<comment type="caution">
    <text evidence="4">The sequence shown here is derived from an EMBL/GenBank/DDBJ whole genome shotgun (WGS) entry which is preliminary data.</text>
</comment>
<evidence type="ECO:0000256" key="1">
    <source>
        <dbReference type="SAM" id="Coils"/>
    </source>
</evidence>
<dbReference type="AlphaFoldDB" id="A0A939D9R5"/>
<dbReference type="EMBL" id="JAFJZZ010000005">
    <property type="protein sequence ID" value="MBN7774004.1"/>
    <property type="molecule type" value="Genomic_DNA"/>
</dbReference>
<evidence type="ECO:0000256" key="2">
    <source>
        <dbReference type="SAM" id="MobiDB-lite"/>
    </source>
</evidence>
<keyword evidence="5" id="KW-1185">Reference proteome</keyword>
<name>A0A939D9R5_CLOAM</name>
<feature type="transmembrane region" description="Helical" evidence="3">
    <location>
        <begin position="500"/>
        <end position="520"/>
    </location>
</feature>
<feature type="coiled-coil region" evidence="1">
    <location>
        <begin position="542"/>
        <end position="620"/>
    </location>
</feature>
<dbReference type="RefSeq" id="WP_206582836.1">
    <property type="nucleotide sequence ID" value="NZ_JAFJZZ010000005.1"/>
</dbReference>
<accession>A0A939D9R5</accession>
<keyword evidence="3" id="KW-1133">Transmembrane helix</keyword>
<keyword evidence="1" id="KW-0175">Coiled coil</keyword>
<evidence type="ECO:0000313" key="4">
    <source>
        <dbReference type="EMBL" id="MBN7774004.1"/>
    </source>
</evidence>
<feature type="coiled-coil region" evidence="1">
    <location>
        <begin position="453"/>
        <end position="499"/>
    </location>
</feature>
<feature type="compositionally biased region" description="Basic and acidic residues" evidence="2">
    <location>
        <begin position="378"/>
        <end position="387"/>
    </location>
</feature>
<keyword evidence="3" id="KW-0812">Transmembrane</keyword>
<feature type="region of interest" description="Disordered" evidence="2">
    <location>
        <begin position="368"/>
        <end position="387"/>
    </location>
</feature>